<keyword evidence="7 9" id="KW-0472">Membrane</keyword>
<dbReference type="SMART" id="SM00116">
    <property type="entry name" value="CBS"/>
    <property type="match status" value="2"/>
</dbReference>
<dbReference type="SUPFAM" id="SSF161093">
    <property type="entry name" value="MgtE membrane domain-like"/>
    <property type="match status" value="1"/>
</dbReference>
<evidence type="ECO:0000256" key="7">
    <source>
        <dbReference type="ARBA" id="ARBA00023136"/>
    </source>
</evidence>
<dbReference type="PROSITE" id="PS51371">
    <property type="entry name" value="CBS"/>
    <property type="match status" value="2"/>
</dbReference>
<gene>
    <name evidence="11" type="ORF">KC675_03600</name>
</gene>
<dbReference type="GO" id="GO:0015095">
    <property type="term" value="F:magnesium ion transmembrane transporter activity"/>
    <property type="evidence" value="ECO:0007669"/>
    <property type="project" value="InterPro"/>
</dbReference>
<comment type="caution">
    <text evidence="11">The sequence shown here is derived from an EMBL/GenBank/DDBJ whole genome shotgun (WGS) entry which is preliminary data.</text>
</comment>
<feature type="transmembrane region" description="Helical" evidence="9">
    <location>
        <begin position="295"/>
        <end position="317"/>
    </location>
</feature>
<feature type="transmembrane region" description="Helical" evidence="9">
    <location>
        <begin position="184"/>
        <end position="202"/>
    </location>
</feature>
<evidence type="ECO:0000256" key="9">
    <source>
        <dbReference type="SAM" id="Phobius"/>
    </source>
</evidence>
<dbReference type="Proteomes" id="UP000745577">
    <property type="component" value="Unassembled WGS sequence"/>
</dbReference>
<dbReference type="EMBL" id="JAGQLL010000041">
    <property type="protein sequence ID" value="MCA9380237.1"/>
    <property type="molecule type" value="Genomic_DNA"/>
</dbReference>
<dbReference type="InterPro" id="IPR000644">
    <property type="entry name" value="CBS_dom"/>
</dbReference>
<comment type="subcellular location">
    <subcellularLocation>
        <location evidence="1">Membrane</location>
        <topology evidence="1">Multi-pass membrane protein</topology>
    </subcellularLocation>
</comment>
<reference evidence="11" key="2">
    <citation type="journal article" date="2021" name="Microbiome">
        <title>Successional dynamics and alternative stable states in a saline activated sludge microbial community over 9 years.</title>
        <authorList>
            <person name="Wang Y."/>
            <person name="Ye J."/>
            <person name="Ju F."/>
            <person name="Liu L."/>
            <person name="Boyd J.A."/>
            <person name="Deng Y."/>
            <person name="Parks D.H."/>
            <person name="Jiang X."/>
            <person name="Yin X."/>
            <person name="Woodcroft B.J."/>
            <person name="Tyson G.W."/>
            <person name="Hugenholtz P."/>
            <person name="Polz M.F."/>
            <person name="Zhang T."/>
        </authorList>
    </citation>
    <scope>NUCLEOTIDE SEQUENCE</scope>
    <source>
        <strain evidence="11">HKST-UBA15</strain>
    </source>
</reference>
<dbReference type="InterPro" id="IPR006667">
    <property type="entry name" value="SLC41_membr_dom"/>
</dbReference>
<keyword evidence="5" id="KW-0460">Magnesium</keyword>
<comment type="similarity">
    <text evidence="2">Belongs to the SLC41A transporter family.</text>
</comment>
<evidence type="ECO:0000256" key="1">
    <source>
        <dbReference type="ARBA" id="ARBA00004141"/>
    </source>
</evidence>
<dbReference type="Pfam" id="PF00571">
    <property type="entry name" value="CBS"/>
    <property type="match status" value="2"/>
</dbReference>
<sequence length="318" mass="35102">MHRKKAIDYISNSVPTVSINAKVEEVLKLFLNKKNFESISYVYVLDDDKSAGQIKIEDIIKSDKNEEIKNLITENHRVSTSPDTELRQVALKAMVHDLTALPVVDESKKFLGAITTDTILKTLDSKAVAQILRHGGINISHQPDIYSTTIKTSLKHRLPWLLAGLLGGIATAGIITGFEKTLEQNIVLAIFIPLIVYMADAIGNQMEAFVIRDLDKSTNFNFKKYIGKQLEVVGIIALILSIIIFIFSLISFHSTKLSFVIAVGLFCASISSVITGVMIPFIFSKLKLDPADASGPIATIIQDFSSLLIYFTIATIFL</sequence>
<protein>
    <submittedName>
        <fullName evidence="11">Magnesium transporter</fullName>
    </submittedName>
</protein>
<dbReference type="PANTHER" id="PTHR43773:SF1">
    <property type="entry name" value="MAGNESIUM TRANSPORTER MGTE"/>
    <property type="match status" value="1"/>
</dbReference>
<dbReference type="InterPro" id="IPR006669">
    <property type="entry name" value="MgtE_transporter"/>
</dbReference>
<feature type="domain" description="CBS" evidence="10">
    <location>
        <begin position="10"/>
        <end position="70"/>
    </location>
</feature>
<keyword evidence="3" id="KW-0813">Transport</keyword>
<evidence type="ECO:0000256" key="8">
    <source>
        <dbReference type="PROSITE-ProRule" id="PRU00703"/>
    </source>
</evidence>
<reference evidence="11" key="1">
    <citation type="submission" date="2020-04" db="EMBL/GenBank/DDBJ databases">
        <authorList>
            <person name="Zhang T."/>
        </authorList>
    </citation>
    <scope>NUCLEOTIDE SEQUENCE</scope>
    <source>
        <strain evidence="11">HKST-UBA15</strain>
    </source>
</reference>
<dbReference type="GO" id="GO:0016020">
    <property type="term" value="C:membrane"/>
    <property type="evidence" value="ECO:0007669"/>
    <property type="project" value="UniProtKB-SubCell"/>
</dbReference>
<dbReference type="SUPFAM" id="SSF54631">
    <property type="entry name" value="CBS-domain pair"/>
    <property type="match status" value="1"/>
</dbReference>
<dbReference type="AlphaFoldDB" id="A0A955KZU2"/>
<dbReference type="Gene3D" id="1.10.357.20">
    <property type="entry name" value="SLC41 divalent cation transporters, integral membrane domain"/>
    <property type="match status" value="1"/>
</dbReference>
<evidence type="ECO:0000256" key="3">
    <source>
        <dbReference type="ARBA" id="ARBA00022448"/>
    </source>
</evidence>
<dbReference type="Pfam" id="PF01769">
    <property type="entry name" value="MgtE"/>
    <property type="match status" value="1"/>
</dbReference>
<dbReference type="InterPro" id="IPR036739">
    <property type="entry name" value="SLC41_membr_dom_sf"/>
</dbReference>
<feature type="transmembrane region" description="Helical" evidence="9">
    <location>
        <begin position="158"/>
        <end position="178"/>
    </location>
</feature>
<dbReference type="InterPro" id="IPR046342">
    <property type="entry name" value="CBS_dom_sf"/>
</dbReference>
<evidence type="ECO:0000256" key="4">
    <source>
        <dbReference type="ARBA" id="ARBA00022692"/>
    </source>
</evidence>
<evidence type="ECO:0000313" key="12">
    <source>
        <dbReference type="Proteomes" id="UP000745577"/>
    </source>
</evidence>
<feature type="transmembrane region" description="Helical" evidence="9">
    <location>
        <begin position="232"/>
        <end position="253"/>
    </location>
</feature>
<evidence type="ECO:0000256" key="5">
    <source>
        <dbReference type="ARBA" id="ARBA00022842"/>
    </source>
</evidence>
<feature type="domain" description="CBS" evidence="10">
    <location>
        <begin position="72"/>
        <end position="130"/>
    </location>
</feature>
<feature type="transmembrane region" description="Helical" evidence="9">
    <location>
        <begin position="259"/>
        <end position="283"/>
    </location>
</feature>
<name>A0A955KZU2_9BACT</name>
<organism evidence="11 12">
    <name type="scientific">Candidatus Dojkabacteria bacterium</name>
    <dbReference type="NCBI Taxonomy" id="2099670"/>
    <lineage>
        <taxon>Bacteria</taxon>
        <taxon>Candidatus Dojkabacteria</taxon>
    </lineage>
</organism>
<evidence type="ECO:0000259" key="10">
    <source>
        <dbReference type="PROSITE" id="PS51371"/>
    </source>
</evidence>
<dbReference type="Gene3D" id="3.10.580.10">
    <property type="entry name" value="CBS-domain"/>
    <property type="match status" value="1"/>
</dbReference>
<keyword evidence="4 9" id="KW-0812">Transmembrane</keyword>
<evidence type="ECO:0000313" key="11">
    <source>
        <dbReference type="EMBL" id="MCA9380237.1"/>
    </source>
</evidence>
<accession>A0A955KZU2</accession>
<proteinExistence type="inferred from homology"/>
<evidence type="ECO:0000256" key="2">
    <source>
        <dbReference type="ARBA" id="ARBA00009749"/>
    </source>
</evidence>
<dbReference type="PANTHER" id="PTHR43773">
    <property type="entry name" value="MAGNESIUM TRANSPORTER MGTE"/>
    <property type="match status" value="1"/>
</dbReference>
<keyword evidence="6 9" id="KW-1133">Transmembrane helix</keyword>
<evidence type="ECO:0000256" key="6">
    <source>
        <dbReference type="ARBA" id="ARBA00022989"/>
    </source>
</evidence>
<keyword evidence="8" id="KW-0129">CBS domain</keyword>